<gene>
    <name evidence="8" type="ordered locus">PAS_chr4_0675</name>
</gene>
<dbReference type="SMART" id="SM00060">
    <property type="entry name" value="FN3"/>
    <property type="match status" value="1"/>
</dbReference>
<dbReference type="SMR" id="C4R8K9"/>
<feature type="region of interest" description="Disordered" evidence="5">
    <location>
        <begin position="269"/>
        <end position="317"/>
    </location>
</feature>
<dbReference type="RefSeq" id="XP_002494113.1">
    <property type="nucleotide sequence ID" value="XM_002494068.1"/>
</dbReference>
<dbReference type="GO" id="GO:0031267">
    <property type="term" value="F:small GTPase binding"/>
    <property type="evidence" value="ECO:0007669"/>
    <property type="project" value="EnsemblFungi"/>
</dbReference>
<dbReference type="AlphaFoldDB" id="C4R8K9"/>
<feature type="region of interest" description="Disordered" evidence="5">
    <location>
        <begin position="398"/>
        <end position="454"/>
    </location>
</feature>
<dbReference type="SMART" id="SM00292">
    <property type="entry name" value="BRCT"/>
    <property type="match status" value="1"/>
</dbReference>
<evidence type="ECO:0000259" key="7">
    <source>
        <dbReference type="PROSITE" id="PS50853"/>
    </source>
</evidence>
<dbReference type="CDD" id="cd00063">
    <property type="entry name" value="FN3"/>
    <property type="match status" value="1"/>
</dbReference>
<dbReference type="PROSITE" id="PS50853">
    <property type="entry name" value="FN3"/>
    <property type="match status" value="1"/>
</dbReference>
<dbReference type="InParanoid" id="C4R8K9"/>
<dbReference type="GO" id="GO:0006355">
    <property type="term" value="P:regulation of DNA-templated transcription"/>
    <property type="evidence" value="ECO:0007669"/>
    <property type="project" value="EnsemblFungi"/>
</dbReference>
<feature type="domain" description="BRCT" evidence="6">
    <location>
        <begin position="164"/>
        <end position="256"/>
    </location>
</feature>
<keyword evidence="2" id="KW-0333">Golgi apparatus</keyword>
<dbReference type="KEGG" id="ppa:PAS_chr4_0675"/>
<dbReference type="HOGENOM" id="CLU_019904_3_0_1"/>
<evidence type="ECO:0000259" key="6">
    <source>
        <dbReference type="PROSITE" id="PS50172"/>
    </source>
</evidence>
<organism evidence="8 9">
    <name type="scientific">Komagataella phaffii (strain GS115 / ATCC 20864)</name>
    <name type="common">Yeast</name>
    <name type="synonym">Pichia pastoris</name>
    <dbReference type="NCBI Taxonomy" id="644223"/>
    <lineage>
        <taxon>Eukaryota</taxon>
        <taxon>Fungi</taxon>
        <taxon>Dikarya</taxon>
        <taxon>Ascomycota</taxon>
        <taxon>Saccharomycotina</taxon>
        <taxon>Pichiomycetes</taxon>
        <taxon>Pichiales</taxon>
        <taxon>Pichiaceae</taxon>
        <taxon>Komagataella</taxon>
    </lineage>
</organism>
<dbReference type="Pfam" id="PF16892">
    <property type="entry name" value="CHS5_N"/>
    <property type="match status" value="1"/>
</dbReference>
<feature type="compositionally biased region" description="Basic and acidic residues" evidence="5">
    <location>
        <begin position="289"/>
        <end position="311"/>
    </location>
</feature>
<reference evidence="8 9" key="1">
    <citation type="journal article" date="2009" name="Nat. Biotechnol.">
        <title>Genome sequence of the recombinant protein production host Pichia pastoris.</title>
        <authorList>
            <person name="De Schutter K."/>
            <person name="Lin Y.C."/>
            <person name="Tiels P."/>
            <person name="Van Hecke A."/>
            <person name="Glinka S."/>
            <person name="Weber-Lehmann J."/>
            <person name="Rouze P."/>
            <person name="Van de Peer Y."/>
            <person name="Callewaert N."/>
        </authorList>
    </citation>
    <scope>NUCLEOTIDE SEQUENCE [LARGE SCALE GENOMIC DNA]</scope>
    <source>
        <strain evidence="9">GS115 / ATCC 20864</strain>
    </source>
</reference>
<dbReference type="InterPro" id="IPR036116">
    <property type="entry name" value="FN3_sf"/>
</dbReference>
<dbReference type="FunFam" id="3.40.50.10190:FF:000077">
    <property type="entry name" value="Chitin biosynthesis protein CHS5"/>
    <property type="match status" value="1"/>
</dbReference>
<sequence>MVQVSLTVGKLDASLALLLTKDHHLIEFPTILLPDGITAGSIVRITCDRNLEEEQKEKEQFEQVQEEIYDLFGKNTPQAPVLRVLNVTQTSCVLEWDPLELGTSSIKSLTLYKNGERLGQIPNPLVNTNTKLSGLPIDTPYEFQLRLTTTAGVYTSNNVQLRTHKMTDLSGITVCVGEIEPNDAFTIEDIEESLRKVGARPMQREVKVDTTHFICTKSVGPEWEKAEKMIIPVVRPEWIKACELERRIIGVRNFYVNAEDTSAWTQKNYWSKTEHQTPKSEAPIAGETSEQKTADNSKVEDPTIVESKTDEPNLEAPTIEAPKIETPTIEEPKIEEPKIEVPTIEVPTIEEPIIDAPTIEEPKIEAPTIEEPKLEEPKIEAPTIVEKVVVAPEVEETTIVEPTIEEPVIEEQKSEESKNEESTGEPSKTPTENITEISVVQEPTAIDPTIEEPVYEKVVVTDPTIEEPVLDQTLSNASIDDPNTKTESVVGQVAEEPTVEEPTANNQPIEEPDIQETPTEVPTIEPPVDLNRPDEDLNQEIDATKGLESNEAPEVPAGDLNSETEEQEDDVSHAQSSPALVGLQPNSKKGSKKKKKKGKK</sequence>
<dbReference type="Gene3D" id="6.20.120.50">
    <property type="match status" value="1"/>
</dbReference>
<evidence type="ECO:0000256" key="1">
    <source>
        <dbReference type="ARBA" id="ARBA00004555"/>
    </source>
</evidence>
<name>C4R8K9_KOMPG</name>
<comment type="subcellular location">
    <subcellularLocation>
        <location evidence="1">Golgi apparatus</location>
    </subcellularLocation>
</comment>
<evidence type="ECO:0000256" key="3">
    <source>
        <dbReference type="ARBA" id="ARBA00060872"/>
    </source>
</evidence>
<dbReference type="SUPFAM" id="SSF49265">
    <property type="entry name" value="Fibronectin type III"/>
    <property type="match status" value="1"/>
</dbReference>
<dbReference type="InterPro" id="IPR031669">
    <property type="entry name" value="Fn3_2"/>
</dbReference>
<dbReference type="Proteomes" id="UP000000314">
    <property type="component" value="Chromosome 4"/>
</dbReference>
<dbReference type="GO" id="GO:0034044">
    <property type="term" value="C:exomer complex"/>
    <property type="evidence" value="ECO:0007669"/>
    <property type="project" value="EnsemblFungi"/>
</dbReference>
<evidence type="ECO:0000313" key="9">
    <source>
        <dbReference type="Proteomes" id="UP000000314"/>
    </source>
</evidence>
<dbReference type="PANTHER" id="PTHR47351:SF1">
    <property type="entry name" value="CHITIN BIOSYNTHESIS PROTEIN CHS5"/>
    <property type="match status" value="1"/>
</dbReference>
<dbReference type="InterPro" id="IPR001357">
    <property type="entry name" value="BRCT_dom"/>
</dbReference>
<keyword evidence="9" id="KW-1185">Reference proteome</keyword>
<dbReference type="PANTHER" id="PTHR47351">
    <property type="entry name" value="CHITIN BIOSYNTHESIS PROTEIN CHS5"/>
    <property type="match status" value="1"/>
</dbReference>
<dbReference type="OrthoDB" id="245697at2759"/>
<dbReference type="CDD" id="cd17742">
    <property type="entry name" value="BRCT_CHS5_like"/>
    <property type="match status" value="1"/>
</dbReference>
<feature type="compositionally biased region" description="Acidic residues" evidence="5">
    <location>
        <begin position="398"/>
        <end position="409"/>
    </location>
</feature>
<feature type="compositionally biased region" description="Low complexity" evidence="5">
    <location>
        <begin position="516"/>
        <end position="528"/>
    </location>
</feature>
<proteinExistence type="inferred from homology"/>
<dbReference type="InterPro" id="IPR036420">
    <property type="entry name" value="BRCT_dom_sf"/>
</dbReference>
<dbReference type="EMBL" id="FN392322">
    <property type="protein sequence ID" value="CAY71934.1"/>
    <property type="molecule type" value="Genomic_DNA"/>
</dbReference>
<dbReference type="Gene3D" id="3.40.50.10190">
    <property type="entry name" value="BRCT domain"/>
    <property type="match status" value="1"/>
</dbReference>
<dbReference type="Gene3D" id="2.60.40.10">
    <property type="entry name" value="Immunoglobulins"/>
    <property type="match status" value="1"/>
</dbReference>
<comment type="similarity">
    <text evidence="3">Belongs to the CHS5 family.</text>
</comment>
<feature type="compositionally biased region" description="Polar residues" evidence="5">
    <location>
        <begin position="424"/>
        <end position="438"/>
    </location>
</feature>
<dbReference type="PROSITE" id="PS50172">
    <property type="entry name" value="BRCT"/>
    <property type="match status" value="1"/>
</dbReference>
<dbReference type="GO" id="GO:0046983">
    <property type="term" value="F:protein dimerization activity"/>
    <property type="evidence" value="ECO:0007669"/>
    <property type="project" value="InterPro"/>
</dbReference>
<feature type="domain" description="Fibronectin type-III" evidence="7">
    <location>
        <begin position="76"/>
        <end position="170"/>
    </location>
</feature>
<dbReference type="GO" id="GO:0000282">
    <property type="term" value="P:cellular bud site selection"/>
    <property type="evidence" value="ECO:0007669"/>
    <property type="project" value="EnsemblFungi"/>
</dbReference>
<dbReference type="InterPro" id="IPR003961">
    <property type="entry name" value="FN3_dom"/>
</dbReference>
<dbReference type="SUPFAM" id="SSF52113">
    <property type="entry name" value="BRCT domain"/>
    <property type="match status" value="1"/>
</dbReference>
<evidence type="ECO:0000256" key="2">
    <source>
        <dbReference type="ARBA" id="ARBA00023034"/>
    </source>
</evidence>
<dbReference type="Pfam" id="PF16893">
    <property type="entry name" value="fn3_2"/>
    <property type="match status" value="1"/>
</dbReference>
<dbReference type="GO" id="GO:0030476">
    <property type="term" value="P:ascospore wall assembly"/>
    <property type="evidence" value="ECO:0007669"/>
    <property type="project" value="EnsemblFungi"/>
</dbReference>
<dbReference type="GO" id="GO:0006893">
    <property type="term" value="P:Golgi to plasma membrane transport"/>
    <property type="evidence" value="ECO:0007669"/>
    <property type="project" value="EnsemblFungi"/>
</dbReference>
<protein>
    <recommendedName>
        <fullName evidence="4">Chitin biosynthesis protein CHS5</fullName>
    </recommendedName>
</protein>
<dbReference type="InterPro" id="IPR052827">
    <property type="entry name" value="CHS_Export/Cell_Fusion_Reg"/>
</dbReference>
<evidence type="ECO:0000256" key="5">
    <source>
        <dbReference type="SAM" id="MobiDB-lite"/>
    </source>
</evidence>
<dbReference type="GeneID" id="8201382"/>
<evidence type="ECO:0000256" key="4">
    <source>
        <dbReference type="ARBA" id="ARBA00071189"/>
    </source>
</evidence>
<dbReference type="Pfam" id="PF12738">
    <property type="entry name" value="PTCB-BRCT"/>
    <property type="match status" value="1"/>
</dbReference>
<feature type="compositionally biased region" description="Basic and acidic residues" evidence="5">
    <location>
        <begin position="410"/>
        <end position="421"/>
    </location>
</feature>
<dbReference type="InterPro" id="IPR031673">
    <property type="entry name" value="Chs5_N"/>
</dbReference>
<evidence type="ECO:0000313" key="8">
    <source>
        <dbReference type="EMBL" id="CAY71934.1"/>
    </source>
</evidence>
<dbReference type="eggNOG" id="KOG1181">
    <property type="taxonomic scope" value="Eukaryota"/>
</dbReference>
<dbReference type="InterPro" id="IPR013783">
    <property type="entry name" value="Ig-like_fold"/>
</dbReference>
<dbReference type="OMA" id="TPYEFQL"/>
<dbReference type="GO" id="GO:0000747">
    <property type="term" value="P:conjugation with cellular fusion"/>
    <property type="evidence" value="ECO:0007669"/>
    <property type="project" value="EnsemblFungi"/>
</dbReference>
<dbReference type="STRING" id="644223.C4R8K9"/>
<accession>C4R8K9</accession>
<feature type="region of interest" description="Disordered" evidence="5">
    <location>
        <begin position="466"/>
        <end position="600"/>
    </location>
</feature>
<feature type="compositionally biased region" description="Basic residues" evidence="5">
    <location>
        <begin position="589"/>
        <end position="600"/>
    </location>
</feature>
<dbReference type="GO" id="GO:0005802">
    <property type="term" value="C:trans-Golgi network"/>
    <property type="evidence" value="ECO:0007669"/>
    <property type="project" value="TreeGrafter"/>
</dbReference>
<dbReference type="GO" id="GO:0006032">
    <property type="term" value="P:chitin catabolic process"/>
    <property type="evidence" value="ECO:0007669"/>
    <property type="project" value="EnsemblFungi"/>
</dbReference>